<dbReference type="Proteomes" id="UP000199041">
    <property type="component" value="Unassembled WGS sequence"/>
</dbReference>
<evidence type="ECO:0000256" key="5">
    <source>
        <dbReference type="ARBA" id="ARBA00023237"/>
    </source>
</evidence>
<reference evidence="8 9" key="1">
    <citation type="submission" date="2016-10" db="EMBL/GenBank/DDBJ databases">
        <authorList>
            <person name="de Groot N.N."/>
        </authorList>
    </citation>
    <scope>NUCLEOTIDE SEQUENCE [LARGE SCALE GENOMIC DNA]</scope>
    <source>
        <strain evidence="8 9">Vu-144</strain>
    </source>
</reference>
<dbReference type="InterPro" id="IPR033985">
    <property type="entry name" value="SusD-like_N"/>
</dbReference>
<dbReference type="EMBL" id="FNQY01000041">
    <property type="protein sequence ID" value="SEA66269.1"/>
    <property type="molecule type" value="Genomic_DNA"/>
</dbReference>
<keyword evidence="4" id="KW-0472">Membrane</keyword>
<evidence type="ECO:0000259" key="7">
    <source>
        <dbReference type="Pfam" id="PF14322"/>
    </source>
</evidence>
<dbReference type="STRING" id="551991.SAMN05192529_1419"/>
<keyword evidence="5" id="KW-0998">Cell outer membrane</keyword>
<gene>
    <name evidence="8" type="ORF">SAMN05192529_1419</name>
</gene>
<comment type="subcellular location">
    <subcellularLocation>
        <location evidence="1">Cell outer membrane</location>
    </subcellularLocation>
</comment>
<dbReference type="InterPro" id="IPR011990">
    <property type="entry name" value="TPR-like_helical_dom_sf"/>
</dbReference>
<dbReference type="RefSeq" id="WP_091401488.1">
    <property type="nucleotide sequence ID" value="NZ_FNQY01000041.1"/>
</dbReference>
<proteinExistence type="inferred from homology"/>
<name>A0A1H4D1G8_9BACT</name>
<dbReference type="Gene3D" id="1.25.40.390">
    <property type="match status" value="1"/>
</dbReference>
<sequence length="663" mass="74913">MKTIKFNNPTGYHLKINPLIQSLCLVCLLVAGLGLGSCSKYFDQVPQDRLSMDEVFKTRSGALGYLGNVYTYIPDEFNQRQVHETVLYRTPGPWTAASDETEYVSPGNKAKLINYNTLDATDETMVKWRWKSWYTGIQQASEFIANIDKTPSDQVSTAEKVQWKAEAKALSAIYYFYLVRAYGPIPLLKEKYTQNTPTEELQLPRNTVDECFSYIVSQLKEAQSEGLLESATADAVTGYGRIDQAVAQAFIIEALTFRASWLFDGQSSYYANQVNTDGTRLFPETPSAAQIKSNWQKVADESVIFLNKYASRFKLMYTDKAGRSVASADDAGFDPYESYRRAVRTAKSEISNNTEMIFYRIDNSAGTMEYDRMPNDHRISDGNYKGGSLLGATQEQVDAYFMANGQSPITGYKADGITPNINEASGYTEDGYSKADYRSATGQLYAPAGTRMMYVNREPRFYADITFTGQKWFDGTNGGNITDFTYSGACGKLYGVNDYSSTGYLVRKCMGAGNRNQPLICVLMRLPNIYFNYIEALAHINPQSEELWKYLNIIRKRAGIPMYGEGPGAIARPTSFDDVMELIRKEKRVELAFENTRYFDLRRWGLATAFLNKPVHGMNVNGDGNDFFVRSEVVDRYFNRQYFFPIPQGEIDIDKNLVQNIGY</sequence>
<accession>A0A1H4D1G8</accession>
<dbReference type="Pfam" id="PF14322">
    <property type="entry name" value="SusD-like_3"/>
    <property type="match status" value="1"/>
</dbReference>
<evidence type="ECO:0000256" key="4">
    <source>
        <dbReference type="ARBA" id="ARBA00023136"/>
    </source>
</evidence>
<evidence type="ECO:0000256" key="3">
    <source>
        <dbReference type="ARBA" id="ARBA00022729"/>
    </source>
</evidence>
<dbReference type="InterPro" id="IPR012944">
    <property type="entry name" value="SusD_RagB_dom"/>
</dbReference>
<evidence type="ECO:0000313" key="8">
    <source>
        <dbReference type="EMBL" id="SEA66269.1"/>
    </source>
</evidence>
<dbReference type="OrthoDB" id="724176at2"/>
<protein>
    <submittedName>
        <fullName evidence="8">Starch-binding associating with outer membrane</fullName>
    </submittedName>
</protein>
<organism evidence="8 9">
    <name type="scientific">Arachidicoccus rhizosphaerae</name>
    <dbReference type="NCBI Taxonomy" id="551991"/>
    <lineage>
        <taxon>Bacteria</taxon>
        <taxon>Pseudomonadati</taxon>
        <taxon>Bacteroidota</taxon>
        <taxon>Chitinophagia</taxon>
        <taxon>Chitinophagales</taxon>
        <taxon>Chitinophagaceae</taxon>
        <taxon>Arachidicoccus</taxon>
    </lineage>
</organism>
<keyword evidence="3" id="KW-0732">Signal</keyword>
<dbReference type="SUPFAM" id="SSF48452">
    <property type="entry name" value="TPR-like"/>
    <property type="match status" value="1"/>
</dbReference>
<evidence type="ECO:0000259" key="6">
    <source>
        <dbReference type="Pfam" id="PF07980"/>
    </source>
</evidence>
<dbReference type="GO" id="GO:0009279">
    <property type="term" value="C:cell outer membrane"/>
    <property type="evidence" value="ECO:0007669"/>
    <property type="project" value="UniProtKB-SubCell"/>
</dbReference>
<evidence type="ECO:0000313" key="9">
    <source>
        <dbReference type="Proteomes" id="UP000199041"/>
    </source>
</evidence>
<keyword evidence="9" id="KW-1185">Reference proteome</keyword>
<feature type="domain" description="RagB/SusD" evidence="6">
    <location>
        <begin position="354"/>
        <end position="663"/>
    </location>
</feature>
<evidence type="ECO:0000256" key="1">
    <source>
        <dbReference type="ARBA" id="ARBA00004442"/>
    </source>
</evidence>
<feature type="domain" description="SusD-like N-terminal" evidence="7">
    <location>
        <begin position="108"/>
        <end position="223"/>
    </location>
</feature>
<dbReference type="Pfam" id="PF07980">
    <property type="entry name" value="SusD_RagB"/>
    <property type="match status" value="1"/>
</dbReference>
<comment type="similarity">
    <text evidence="2">Belongs to the SusD family.</text>
</comment>
<evidence type="ECO:0000256" key="2">
    <source>
        <dbReference type="ARBA" id="ARBA00006275"/>
    </source>
</evidence>
<dbReference type="AlphaFoldDB" id="A0A1H4D1G8"/>